<evidence type="ECO:0000256" key="2">
    <source>
        <dbReference type="SAM" id="Phobius"/>
    </source>
</evidence>
<dbReference type="Pfam" id="PF00106">
    <property type="entry name" value="adh_short"/>
    <property type="match status" value="1"/>
</dbReference>
<evidence type="ECO:0000256" key="1">
    <source>
        <dbReference type="ARBA" id="ARBA00023002"/>
    </source>
</evidence>
<keyword evidence="2" id="KW-1133">Transmembrane helix</keyword>
<dbReference type="PRINTS" id="PR00081">
    <property type="entry name" value="GDHRDH"/>
</dbReference>
<name>A0AAN9Z5Z3_9ORTH</name>
<dbReference type="AlphaFoldDB" id="A0AAN9Z5Z3"/>
<dbReference type="GO" id="GO:0016491">
    <property type="term" value="F:oxidoreductase activity"/>
    <property type="evidence" value="ECO:0007669"/>
    <property type="project" value="UniProtKB-KW"/>
</dbReference>
<dbReference type="PROSITE" id="PS00061">
    <property type="entry name" value="ADH_SHORT"/>
    <property type="match status" value="1"/>
</dbReference>
<keyword evidence="2" id="KW-0812">Transmembrane</keyword>
<keyword evidence="2" id="KW-0472">Membrane</keyword>
<keyword evidence="4" id="KW-1185">Reference proteome</keyword>
<dbReference type="PANTHER" id="PTHR43313:SF50">
    <property type="entry name" value="GH26015P"/>
    <property type="match status" value="1"/>
</dbReference>
<evidence type="ECO:0000313" key="3">
    <source>
        <dbReference type="EMBL" id="KAK7863997.1"/>
    </source>
</evidence>
<dbReference type="SUPFAM" id="SSF51735">
    <property type="entry name" value="NAD(P)-binding Rossmann-fold domains"/>
    <property type="match status" value="1"/>
</dbReference>
<dbReference type="Proteomes" id="UP001378592">
    <property type="component" value="Unassembled WGS sequence"/>
</dbReference>
<feature type="transmembrane region" description="Helical" evidence="2">
    <location>
        <begin position="39"/>
        <end position="62"/>
    </location>
</feature>
<proteinExistence type="predicted"/>
<comment type="caution">
    <text evidence="3">The sequence shown here is derived from an EMBL/GenBank/DDBJ whole genome shotgun (WGS) entry which is preliminary data.</text>
</comment>
<dbReference type="EMBL" id="JAZDUA010000214">
    <property type="protein sequence ID" value="KAK7863997.1"/>
    <property type="molecule type" value="Genomic_DNA"/>
</dbReference>
<dbReference type="Gene3D" id="3.40.50.720">
    <property type="entry name" value="NAD(P)-binding Rossmann-like Domain"/>
    <property type="match status" value="1"/>
</dbReference>
<accession>A0AAN9Z5Z3</accession>
<dbReference type="PANTHER" id="PTHR43313">
    <property type="entry name" value="SHORT-CHAIN DEHYDROGENASE/REDUCTASE FAMILY 9C"/>
    <property type="match status" value="1"/>
</dbReference>
<sequence>MAPKEQELPWDLFDRCLLPVLFSHAAAVIVATLLHTFNISHISTVSLFLLFVSVSLAVVLFYHNLKVTAAGKGILLTDCDSQIGYTFARQLDNLGFTVYACFTETQGNEEARKLKEESSGRLHIVQLDVASEEQILAAADYVKNNLPQGAIGLWAIVNNASWATFGEVEWVPYNVFKLAVDVNLLSVVRISQVFLPLVRKTRGRIINLVSIMGRITSPNLSSYCACKFGVEAFSECLRLEMRHWGVDVVVVEPGTYTTGKKGFSKAMMLYQAQLMWNTMSEDARKDYGEDYFEKRVRSLEEFTKGPETDTGPVLRALSDAVARTFPLPRYTPITRAEKLQILVAEHLPRSVYDILYT</sequence>
<feature type="transmembrane region" description="Helical" evidence="2">
    <location>
        <begin position="12"/>
        <end position="33"/>
    </location>
</feature>
<protein>
    <recommendedName>
        <fullName evidence="5">D-beta-hydroxybutyrate dehydrogenase, mitochondrial</fullName>
    </recommendedName>
</protein>
<keyword evidence="1" id="KW-0560">Oxidoreductase</keyword>
<dbReference type="InterPro" id="IPR036291">
    <property type="entry name" value="NAD(P)-bd_dom_sf"/>
</dbReference>
<evidence type="ECO:0008006" key="5">
    <source>
        <dbReference type="Google" id="ProtNLM"/>
    </source>
</evidence>
<gene>
    <name evidence="3" type="ORF">R5R35_000104</name>
</gene>
<dbReference type="GO" id="GO:0008202">
    <property type="term" value="P:steroid metabolic process"/>
    <property type="evidence" value="ECO:0007669"/>
    <property type="project" value="TreeGrafter"/>
</dbReference>
<organism evidence="3 4">
    <name type="scientific">Gryllus longicercus</name>
    <dbReference type="NCBI Taxonomy" id="2509291"/>
    <lineage>
        <taxon>Eukaryota</taxon>
        <taxon>Metazoa</taxon>
        <taxon>Ecdysozoa</taxon>
        <taxon>Arthropoda</taxon>
        <taxon>Hexapoda</taxon>
        <taxon>Insecta</taxon>
        <taxon>Pterygota</taxon>
        <taxon>Neoptera</taxon>
        <taxon>Polyneoptera</taxon>
        <taxon>Orthoptera</taxon>
        <taxon>Ensifera</taxon>
        <taxon>Gryllidea</taxon>
        <taxon>Grylloidea</taxon>
        <taxon>Gryllidae</taxon>
        <taxon>Gryllinae</taxon>
        <taxon>Gryllus</taxon>
    </lineage>
</organism>
<reference evidence="3 4" key="1">
    <citation type="submission" date="2024-03" db="EMBL/GenBank/DDBJ databases">
        <title>The genome assembly and annotation of the cricket Gryllus longicercus Weissman &amp; Gray.</title>
        <authorList>
            <person name="Szrajer S."/>
            <person name="Gray D."/>
            <person name="Ylla G."/>
        </authorList>
    </citation>
    <scope>NUCLEOTIDE SEQUENCE [LARGE SCALE GENOMIC DNA]</scope>
    <source>
        <strain evidence="3">DAG 2021-001</strain>
        <tissue evidence="3">Whole body minus gut</tissue>
    </source>
</reference>
<evidence type="ECO:0000313" key="4">
    <source>
        <dbReference type="Proteomes" id="UP001378592"/>
    </source>
</evidence>
<dbReference type="InterPro" id="IPR020904">
    <property type="entry name" value="Sc_DH/Rdtase_CS"/>
</dbReference>
<dbReference type="InterPro" id="IPR002347">
    <property type="entry name" value="SDR_fam"/>
</dbReference>